<reference evidence="5" key="1">
    <citation type="journal article" date="2018" name="BMC Genomics">
        <title>Comparative genomic, transcriptomic, and proteomic reannotation of human herpesvirus 6.</title>
        <authorList>
            <person name="Greninger A.L."/>
            <person name="Knudsen G.M."/>
            <person name="Roychoudhury P."/>
            <person name="Hanson D.J."/>
            <person name="Sedlak R.H."/>
            <person name="Xie H."/>
            <person name="Guan J."/>
            <person name="Nguyen T."/>
            <person name="Peddu V."/>
            <person name="Boeckh M."/>
            <person name="Huang M.L."/>
            <person name="Cook L."/>
            <person name="Depledge D.P."/>
            <person name="Zerr D.M."/>
            <person name="Koelle D.M."/>
            <person name="Gantt S."/>
            <person name="Yoshikawa T."/>
            <person name="Caserta M."/>
            <person name="Hill J.A."/>
            <person name="Jerome K.R."/>
        </authorList>
    </citation>
    <scope>NUCLEOTIDE SEQUENCE</scope>
    <source>
        <strain evidence="2">HP104A5</strain>
        <strain evidence="1">HP73C5</strain>
        <strain evidence="3">HP88D9</strain>
        <strain evidence="4">HP96H12</strain>
        <strain evidence="5">JHPT-D12</strain>
    </source>
</reference>
<evidence type="ECO:0000313" key="5">
    <source>
        <dbReference type="EMBL" id="QFX53689.1"/>
    </source>
</evidence>
<accession>A0A5P9VID1</accession>
<evidence type="ECO:0000313" key="1">
    <source>
        <dbReference type="EMBL" id="QFV47805.1"/>
    </source>
</evidence>
<evidence type="ECO:0000313" key="3">
    <source>
        <dbReference type="EMBL" id="QFX16124.1"/>
    </source>
</evidence>
<dbReference type="EMBL" id="KY315552">
    <property type="protein sequence ID" value="QFX43718.1"/>
    <property type="molecule type" value="Genomic_DNA"/>
</dbReference>
<dbReference type="EMBL" id="KY290185">
    <property type="protein sequence ID" value="QFV49807.1"/>
    <property type="molecule type" value="Genomic_DNA"/>
</dbReference>
<dbReference type="EMBL" id="KY290183">
    <property type="protein sequence ID" value="QFV47805.1"/>
    <property type="molecule type" value="Genomic_DNA"/>
</dbReference>
<sequence length="40" mass="4789">MEFTSTLTLTCCNFKVRFNLFCIYALPRAQYNFVYIKKSL</sequence>
<dbReference type="EMBL" id="KY315545">
    <property type="protein sequence ID" value="QFX16124.1"/>
    <property type="molecule type" value="Genomic_DNA"/>
</dbReference>
<proteinExistence type="predicted"/>
<protein>
    <submittedName>
        <fullName evidence="5">Uncharacterized protein</fullName>
    </submittedName>
</protein>
<name>A0A5P9VID1_9BETA</name>
<evidence type="ECO:0000313" key="4">
    <source>
        <dbReference type="EMBL" id="QFX43718.1"/>
    </source>
</evidence>
<organism evidence="5">
    <name type="scientific">Human betaherpesvirus 6</name>
    <dbReference type="NCBI Taxonomy" id="10368"/>
    <lineage>
        <taxon>Viruses</taxon>
        <taxon>Duplodnaviria</taxon>
        <taxon>Heunggongvirae</taxon>
        <taxon>Peploviricota</taxon>
        <taxon>Herviviricetes</taxon>
        <taxon>Herpesvirales</taxon>
        <taxon>Orthoherpesviridae</taxon>
        <taxon>Betaherpesvirinae</taxon>
        <taxon>Roseolovirus</taxon>
    </lineage>
</organism>
<dbReference type="EMBL" id="KY315555">
    <property type="protein sequence ID" value="QFX53689.1"/>
    <property type="molecule type" value="Genomic_DNA"/>
</dbReference>
<evidence type="ECO:0000313" key="2">
    <source>
        <dbReference type="EMBL" id="QFV49807.1"/>
    </source>
</evidence>